<proteinExistence type="predicted"/>
<protein>
    <recommendedName>
        <fullName evidence="2">GNAT family N-acetyltransferase</fullName>
    </recommendedName>
</protein>
<dbReference type="Gene3D" id="3.40.630.30">
    <property type="match status" value="1"/>
</dbReference>
<organism evidence="1">
    <name type="scientific">uncultured Caudovirales phage</name>
    <dbReference type="NCBI Taxonomy" id="2100421"/>
    <lineage>
        <taxon>Viruses</taxon>
        <taxon>Duplodnaviria</taxon>
        <taxon>Heunggongvirae</taxon>
        <taxon>Uroviricota</taxon>
        <taxon>Caudoviricetes</taxon>
        <taxon>Peduoviridae</taxon>
        <taxon>Maltschvirus</taxon>
        <taxon>Maltschvirus maltsch</taxon>
    </lineage>
</organism>
<name>A0A6J7WC32_9CAUD</name>
<evidence type="ECO:0008006" key="2">
    <source>
        <dbReference type="Google" id="ProtNLM"/>
    </source>
</evidence>
<reference evidence="1" key="1">
    <citation type="submission" date="2020-05" db="EMBL/GenBank/DDBJ databases">
        <authorList>
            <person name="Chiriac C."/>
            <person name="Salcher M."/>
            <person name="Ghai R."/>
            <person name="Kavagutti S V."/>
        </authorList>
    </citation>
    <scope>NUCLEOTIDE SEQUENCE</scope>
</reference>
<dbReference type="InterPro" id="IPR016181">
    <property type="entry name" value="Acyl_CoA_acyltransferase"/>
</dbReference>
<dbReference type="EMBL" id="LR798220">
    <property type="protein sequence ID" value="CAB5194665.1"/>
    <property type="molecule type" value="Genomic_DNA"/>
</dbReference>
<gene>
    <name evidence="1" type="ORF">UFOVP168_17</name>
</gene>
<dbReference type="SUPFAM" id="SSF55729">
    <property type="entry name" value="Acyl-CoA N-acyltransferases (Nat)"/>
    <property type="match status" value="1"/>
</dbReference>
<accession>A0A6J7WC32</accession>
<evidence type="ECO:0000313" key="1">
    <source>
        <dbReference type="EMBL" id="CAB5194665.1"/>
    </source>
</evidence>
<sequence>MRLVTDKPDSRPVVWEWLTARNNLPWSTDLRVIGAQRDDGTIAAAVGFNVWTPKACWMHVAFDSPHSLTRQLLTAAFAYPFHEHGAEAVYGLTPRTFDAAVRFNERIGMKPVFETVDSVLFELRREDCRFLKELH</sequence>